<feature type="transmembrane region" description="Helical" evidence="7">
    <location>
        <begin position="295"/>
        <end position="318"/>
    </location>
</feature>
<feature type="transmembrane region" description="Helical" evidence="7">
    <location>
        <begin position="234"/>
        <end position="255"/>
    </location>
</feature>
<dbReference type="RefSeq" id="WP_132249520.1">
    <property type="nucleotide sequence ID" value="NZ_SMAL01000001.1"/>
</dbReference>
<organism evidence="8 9">
    <name type="scientific">Natranaerovirga pectinivora</name>
    <dbReference type="NCBI Taxonomy" id="682400"/>
    <lineage>
        <taxon>Bacteria</taxon>
        <taxon>Bacillati</taxon>
        <taxon>Bacillota</taxon>
        <taxon>Clostridia</taxon>
        <taxon>Lachnospirales</taxon>
        <taxon>Natranaerovirgaceae</taxon>
        <taxon>Natranaerovirga</taxon>
    </lineage>
</organism>
<evidence type="ECO:0000256" key="1">
    <source>
        <dbReference type="ARBA" id="ARBA00004141"/>
    </source>
</evidence>
<feature type="transmembrane region" description="Helical" evidence="7">
    <location>
        <begin position="261"/>
        <end position="283"/>
    </location>
</feature>
<evidence type="ECO:0008006" key="10">
    <source>
        <dbReference type="Google" id="ProtNLM"/>
    </source>
</evidence>
<dbReference type="GO" id="GO:0016020">
    <property type="term" value="C:membrane"/>
    <property type="evidence" value="ECO:0007669"/>
    <property type="project" value="UniProtKB-SubCell"/>
</dbReference>
<dbReference type="GO" id="GO:0055085">
    <property type="term" value="P:transmembrane transport"/>
    <property type="evidence" value="ECO:0007669"/>
    <property type="project" value="InterPro"/>
</dbReference>
<evidence type="ECO:0000313" key="8">
    <source>
        <dbReference type="EMBL" id="TCT16994.1"/>
    </source>
</evidence>
<feature type="transmembrane region" description="Helical" evidence="7">
    <location>
        <begin position="38"/>
        <end position="57"/>
    </location>
</feature>
<feature type="transmembrane region" description="Helical" evidence="7">
    <location>
        <begin position="206"/>
        <end position="222"/>
    </location>
</feature>
<evidence type="ECO:0000256" key="5">
    <source>
        <dbReference type="ARBA" id="ARBA00022989"/>
    </source>
</evidence>
<keyword evidence="6 7" id="KW-0472">Membrane</keyword>
<dbReference type="Pfam" id="PF03547">
    <property type="entry name" value="Mem_trans"/>
    <property type="match status" value="2"/>
</dbReference>
<feature type="transmembrane region" description="Helical" evidence="7">
    <location>
        <begin position="177"/>
        <end position="194"/>
    </location>
</feature>
<evidence type="ECO:0000256" key="6">
    <source>
        <dbReference type="ARBA" id="ARBA00023136"/>
    </source>
</evidence>
<evidence type="ECO:0000256" key="3">
    <source>
        <dbReference type="ARBA" id="ARBA00022475"/>
    </source>
</evidence>
<proteinExistence type="predicted"/>
<feature type="transmembrane region" description="Helical" evidence="7">
    <location>
        <begin position="6"/>
        <end position="26"/>
    </location>
</feature>
<dbReference type="Proteomes" id="UP000294902">
    <property type="component" value="Unassembled WGS sequence"/>
</dbReference>
<dbReference type="PANTHER" id="PTHR36838:SF1">
    <property type="entry name" value="SLR1864 PROTEIN"/>
    <property type="match status" value="1"/>
</dbReference>
<dbReference type="EMBL" id="SMAL01000001">
    <property type="protein sequence ID" value="TCT16994.1"/>
    <property type="molecule type" value="Genomic_DNA"/>
</dbReference>
<gene>
    <name evidence="8" type="ORF">EDC18_101290</name>
</gene>
<comment type="subcellular location">
    <subcellularLocation>
        <location evidence="1">Membrane</location>
        <topology evidence="1">Multi-pass membrane protein</topology>
    </subcellularLocation>
</comment>
<evidence type="ECO:0000256" key="4">
    <source>
        <dbReference type="ARBA" id="ARBA00022692"/>
    </source>
</evidence>
<keyword evidence="9" id="KW-1185">Reference proteome</keyword>
<dbReference type="InterPro" id="IPR004776">
    <property type="entry name" value="Mem_transp_PIN-like"/>
</dbReference>
<keyword evidence="3" id="KW-1003">Cell membrane</keyword>
<sequence>MNIFFFILGNNILPIFLLIGAGYILSKKFDLDIKSLSKLNFYIFVPGFIFVSLYTTVIPFEMIKALIFAIIILFINMSVGTIIPKIRKYDPALTNAFKNSLMFYNSGNIGIPLITLVFSSGIYAINGETPYLNMAVTAQIMVMMVQNVSVNTIGFYNGGRATLHWTDSVKKILRMPTIYALPSAFIAKALPFDFTKMPGWPGLEYIRSGLISIALITLGVQLSKTKFNFSNKKVYLAVAIRLIGGPIIALGLILLMGFDGIIAQALMISSSVPTAVNTALIAVECDNAPDFASQTVMFATLFSAVTLTFVIFVSRLIFPVAL</sequence>
<name>A0A4R3MQC1_9FIRM</name>
<protein>
    <recommendedName>
        <fullName evidence="10">AEC family transporter</fullName>
    </recommendedName>
</protein>
<keyword evidence="4 7" id="KW-0812">Transmembrane</keyword>
<feature type="transmembrane region" description="Helical" evidence="7">
    <location>
        <begin position="63"/>
        <end position="83"/>
    </location>
</feature>
<evidence type="ECO:0000256" key="2">
    <source>
        <dbReference type="ARBA" id="ARBA00022448"/>
    </source>
</evidence>
<dbReference type="OrthoDB" id="527159at2"/>
<evidence type="ECO:0000313" key="9">
    <source>
        <dbReference type="Proteomes" id="UP000294902"/>
    </source>
</evidence>
<comment type="caution">
    <text evidence="8">The sequence shown here is derived from an EMBL/GenBank/DDBJ whole genome shotgun (WGS) entry which is preliminary data.</text>
</comment>
<keyword evidence="5 7" id="KW-1133">Transmembrane helix</keyword>
<dbReference type="PANTHER" id="PTHR36838">
    <property type="entry name" value="AUXIN EFFLUX CARRIER FAMILY PROTEIN"/>
    <property type="match status" value="1"/>
</dbReference>
<keyword evidence="2" id="KW-0813">Transport</keyword>
<reference evidence="8 9" key="1">
    <citation type="submission" date="2019-03" db="EMBL/GenBank/DDBJ databases">
        <title>Genomic Encyclopedia of Type Strains, Phase IV (KMG-IV): sequencing the most valuable type-strain genomes for metagenomic binning, comparative biology and taxonomic classification.</title>
        <authorList>
            <person name="Goeker M."/>
        </authorList>
    </citation>
    <scope>NUCLEOTIDE SEQUENCE [LARGE SCALE GENOMIC DNA]</scope>
    <source>
        <strain evidence="8 9">DSM 24629</strain>
    </source>
</reference>
<dbReference type="AlphaFoldDB" id="A0A4R3MQC1"/>
<feature type="transmembrane region" description="Helical" evidence="7">
    <location>
        <begin position="103"/>
        <end position="125"/>
    </location>
</feature>
<evidence type="ECO:0000256" key="7">
    <source>
        <dbReference type="SAM" id="Phobius"/>
    </source>
</evidence>
<accession>A0A4R3MQC1</accession>
<feature type="transmembrane region" description="Helical" evidence="7">
    <location>
        <begin position="131"/>
        <end position="156"/>
    </location>
</feature>